<protein>
    <submittedName>
        <fullName evidence="1">Uncharacterized protein</fullName>
    </submittedName>
</protein>
<comment type="caution">
    <text evidence="1">The sequence shown here is derived from an EMBL/GenBank/DDBJ whole genome shotgun (WGS) entry which is preliminary data.</text>
</comment>
<evidence type="ECO:0000313" key="1">
    <source>
        <dbReference type="EMBL" id="MCP1384721.1"/>
    </source>
</evidence>
<organism evidence="1 2">
    <name type="scientific">Runella salmonicolor</name>
    <dbReference type="NCBI Taxonomy" id="2950278"/>
    <lineage>
        <taxon>Bacteria</taxon>
        <taxon>Pseudomonadati</taxon>
        <taxon>Bacteroidota</taxon>
        <taxon>Cytophagia</taxon>
        <taxon>Cytophagales</taxon>
        <taxon>Spirosomataceae</taxon>
        <taxon>Runella</taxon>
    </lineage>
</organism>
<sequence length="102" mass="11626">MKTSIYFHKNDYGHDAVSKQLTKIENGCFGTEKLRCQINQPQTARNTPAPIRYEIYIAPFHKLSEQKLVVTLPTAGIFEIAASKFKTSTVEYIILKSIYAEK</sequence>
<accession>A0ABT1FSI4</accession>
<evidence type="ECO:0000313" key="2">
    <source>
        <dbReference type="Proteomes" id="UP001204772"/>
    </source>
</evidence>
<reference evidence="1 2" key="1">
    <citation type="submission" date="2022-06" db="EMBL/GenBank/DDBJ databases">
        <title>Runella sp. S5 genome sequencing.</title>
        <authorList>
            <person name="Park S."/>
        </authorList>
    </citation>
    <scope>NUCLEOTIDE SEQUENCE [LARGE SCALE GENOMIC DNA]</scope>
    <source>
        <strain evidence="1 2">S5</strain>
    </source>
</reference>
<dbReference type="Proteomes" id="UP001204772">
    <property type="component" value="Unassembled WGS sequence"/>
</dbReference>
<dbReference type="EMBL" id="JAMZEL010000009">
    <property type="protein sequence ID" value="MCP1384721.1"/>
    <property type="molecule type" value="Genomic_DNA"/>
</dbReference>
<keyword evidence="2" id="KW-1185">Reference proteome</keyword>
<proteinExistence type="predicted"/>
<dbReference type="RefSeq" id="WP_253530494.1">
    <property type="nucleotide sequence ID" value="NZ_JAMZEL010000009.1"/>
</dbReference>
<gene>
    <name evidence="1" type="ORF">NCI00_19960</name>
</gene>
<name>A0ABT1FSI4_9BACT</name>